<dbReference type="NCBIfam" id="TIGR01354">
    <property type="entry name" value="cyt_deam_tetra"/>
    <property type="match status" value="1"/>
</dbReference>
<dbReference type="GO" id="GO:0072527">
    <property type="term" value="P:pyrimidine-containing compound metabolic process"/>
    <property type="evidence" value="ECO:0007669"/>
    <property type="project" value="UniProtKB-ARBA"/>
</dbReference>
<name>A0A382AZB1_9ZZZZ</name>
<evidence type="ECO:0000256" key="5">
    <source>
        <dbReference type="ARBA" id="ARBA00022723"/>
    </source>
</evidence>
<evidence type="ECO:0000256" key="8">
    <source>
        <dbReference type="ARBA" id="ARBA00032005"/>
    </source>
</evidence>
<dbReference type="InterPro" id="IPR016192">
    <property type="entry name" value="APOBEC/CMP_deaminase_Zn-bd"/>
</dbReference>
<evidence type="ECO:0000259" key="10">
    <source>
        <dbReference type="PROSITE" id="PS51747"/>
    </source>
</evidence>
<dbReference type="InterPro" id="IPR002125">
    <property type="entry name" value="CMP_dCMP_dom"/>
</dbReference>
<dbReference type="NCBIfam" id="NF004064">
    <property type="entry name" value="PRK05578.1"/>
    <property type="match status" value="1"/>
</dbReference>
<dbReference type="GO" id="GO:0008270">
    <property type="term" value="F:zinc ion binding"/>
    <property type="evidence" value="ECO:0007669"/>
    <property type="project" value="InterPro"/>
</dbReference>
<comment type="cofactor">
    <cofactor evidence="1">
        <name>Zn(2+)</name>
        <dbReference type="ChEBI" id="CHEBI:29105"/>
    </cofactor>
</comment>
<evidence type="ECO:0000256" key="2">
    <source>
        <dbReference type="ARBA" id="ARBA00003949"/>
    </source>
</evidence>
<accession>A0A382AZB1</accession>
<dbReference type="CDD" id="cd01283">
    <property type="entry name" value="cytidine_deaminase"/>
    <property type="match status" value="1"/>
</dbReference>
<evidence type="ECO:0000256" key="7">
    <source>
        <dbReference type="ARBA" id="ARBA00022833"/>
    </source>
</evidence>
<dbReference type="PANTHER" id="PTHR11644">
    <property type="entry name" value="CYTIDINE DEAMINASE"/>
    <property type="match status" value="1"/>
</dbReference>
<sequence length="160" mass="17892">MKEIKIHSNFKVFDSIDELPDQIKVLFNKAKLIRESAYSEYSKFSVGAAVLLENGEILCGSNQENASYPSGLCAERTALFYANSKYPKIKIKEIAVIAGSINKINENPVAPCGSCRQVISEFQTKQNSDIGLYFMGEKGKIIYTDSINNLLPFKFDKSFL</sequence>
<dbReference type="InterPro" id="IPR006262">
    <property type="entry name" value="Cyt_deam_tetra"/>
</dbReference>
<organism evidence="11">
    <name type="scientific">marine metagenome</name>
    <dbReference type="NCBI Taxonomy" id="408172"/>
    <lineage>
        <taxon>unclassified sequences</taxon>
        <taxon>metagenomes</taxon>
        <taxon>ecological metagenomes</taxon>
    </lineage>
</organism>
<dbReference type="AlphaFoldDB" id="A0A382AZB1"/>
<evidence type="ECO:0000256" key="3">
    <source>
        <dbReference type="ARBA" id="ARBA00006576"/>
    </source>
</evidence>
<comment type="catalytic activity">
    <reaction evidence="9">
        <text>cytidine + H2O + H(+) = uridine + NH4(+)</text>
        <dbReference type="Rhea" id="RHEA:16069"/>
        <dbReference type="ChEBI" id="CHEBI:15377"/>
        <dbReference type="ChEBI" id="CHEBI:15378"/>
        <dbReference type="ChEBI" id="CHEBI:16704"/>
        <dbReference type="ChEBI" id="CHEBI:17562"/>
        <dbReference type="ChEBI" id="CHEBI:28938"/>
        <dbReference type="EC" id="3.5.4.5"/>
    </reaction>
</comment>
<gene>
    <name evidence="11" type="ORF">METZ01_LOCUS159663</name>
</gene>
<evidence type="ECO:0000256" key="1">
    <source>
        <dbReference type="ARBA" id="ARBA00001947"/>
    </source>
</evidence>
<dbReference type="InterPro" id="IPR016193">
    <property type="entry name" value="Cytidine_deaminase-like"/>
</dbReference>
<evidence type="ECO:0000256" key="4">
    <source>
        <dbReference type="ARBA" id="ARBA00012783"/>
    </source>
</evidence>
<dbReference type="GO" id="GO:0055086">
    <property type="term" value="P:nucleobase-containing small molecule metabolic process"/>
    <property type="evidence" value="ECO:0007669"/>
    <property type="project" value="UniProtKB-ARBA"/>
</dbReference>
<comment type="function">
    <text evidence="2">This enzyme scavenges exogenous and endogenous cytidine and 2'-deoxycytidine for UMP synthesis.</text>
</comment>
<dbReference type="GO" id="GO:0042802">
    <property type="term" value="F:identical protein binding"/>
    <property type="evidence" value="ECO:0007669"/>
    <property type="project" value="UniProtKB-ARBA"/>
</dbReference>
<dbReference type="SUPFAM" id="SSF53927">
    <property type="entry name" value="Cytidine deaminase-like"/>
    <property type="match status" value="1"/>
</dbReference>
<keyword evidence="5" id="KW-0479">Metal-binding</keyword>
<keyword evidence="6" id="KW-0378">Hydrolase</keyword>
<dbReference type="Gene3D" id="3.40.140.10">
    <property type="entry name" value="Cytidine Deaminase, domain 2"/>
    <property type="match status" value="1"/>
</dbReference>
<dbReference type="PROSITE" id="PS00903">
    <property type="entry name" value="CYT_DCMP_DEAMINASES_1"/>
    <property type="match status" value="1"/>
</dbReference>
<dbReference type="GO" id="GO:0005829">
    <property type="term" value="C:cytosol"/>
    <property type="evidence" value="ECO:0007669"/>
    <property type="project" value="TreeGrafter"/>
</dbReference>
<comment type="similarity">
    <text evidence="3">Belongs to the cytidine and deoxycytidylate deaminase family.</text>
</comment>
<keyword evidence="7" id="KW-0862">Zinc</keyword>
<evidence type="ECO:0000313" key="11">
    <source>
        <dbReference type="EMBL" id="SVB06809.1"/>
    </source>
</evidence>
<dbReference type="PROSITE" id="PS51747">
    <property type="entry name" value="CYT_DCMP_DEAMINASES_2"/>
    <property type="match status" value="1"/>
</dbReference>
<dbReference type="GO" id="GO:0004126">
    <property type="term" value="F:cytidine deaminase activity"/>
    <property type="evidence" value="ECO:0007669"/>
    <property type="project" value="UniProtKB-EC"/>
</dbReference>
<dbReference type="EMBL" id="UINC01027486">
    <property type="protein sequence ID" value="SVB06809.1"/>
    <property type="molecule type" value="Genomic_DNA"/>
</dbReference>
<evidence type="ECO:0000256" key="6">
    <source>
        <dbReference type="ARBA" id="ARBA00022801"/>
    </source>
</evidence>
<proteinExistence type="inferred from homology"/>
<reference evidence="11" key="1">
    <citation type="submission" date="2018-05" db="EMBL/GenBank/DDBJ databases">
        <authorList>
            <person name="Lanie J.A."/>
            <person name="Ng W.-L."/>
            <person name="Kazmierczak K.M."/>
            <person name="Andrzejewski T.M."/>
            <person name="Davidsen T.M."/>
            <person name="Wayne K.J."/>
            <person name="Tettelin H."/>
            <person name="Glass J.I."/>
            <person name="Rusch D."/>
            <person name="Podicherti R."/>
            <person name="Tsui H.-C.T."/>
            <person name="Winkler M.E."/>
        </authorList>
    </citation>
    <scope>NUCLEOTIDE SEQUENCE</scope>
</reference>
<dbReference type="InterPro" id="IPR050202">
    <property type="entry name" value="Cyt/Deoxycyt_deaminase"/>
</dbReference>
<dbReference type="Pfam" id="PF00383">
    <property type="entry name" value="dCMP_cyt_deam_1"/>
    <property type="match status" value="1"/>
</dbReference>
<evidence type="ECO:0000256" key="9">
    <source>
        <dbReference type="ARBA" id="ARBA00049558"/>
    </source>
</evidence>
<feature type="domain" description="CMP/dCMP-type deaminase" evidence="10">
    <location>
        <begin position="21"/>
        <end position="153"/>
    </location>
</feature>
<protein>
    <recommendedName>
        <fullName evidence="4">cytidine deaminase</fullName>
        <ecNumber evidence="4">3.5.4.5</ecNumber>
    </recommendedName>
    <alternativeName>
        <fullName evidence="8">Cytidine aminohydrolase</fullName>
    </alternativeName>
</protein>
<dbReference type="EC" id="3.5.4.5" evidence="4"/>
<dbReference type="PANTHER" id="PTHR11644:SF2">
    <property type="entry name" value="CYTIDINE DEAMINASE"/>
    <property type="match status" value="1"/>
</dbReference>